<reference evidence="1 2" key="1">
    <citation type="journal article" date="2013" name="Genome Biol.">
        <title>Genomic analysis reveals key aspects of prokaryotic symbiosis in the phototrophic consortium "Chlorochromatium aggregatum".</title>
        <authorList>
            <person name="Liu Z."/>
            <person name="Muller J."/>
            <person name="Li T."/>
            <person name="Alvey R.M."/>
            <person name="Vogl K."/>
            <person name="Frigaard N.U."/>
            <person name="Rockwell N.C."/>
            <person name="Boyd E.S."/>
            <person name="Tomsho L.P."/>
            <person name="Schuster S.C."/>
            <person name="Henke P."/>
            <person name="Rohde M."/>
            <person name="Overmann J."/>
            <person name="Bryant D.A."/>
        </authorList>
    </citation>
    <scope>NUCLEOTIDE SEQUENCE [LARGE SCALE GENOMIC DNA]</scope>
    <source>
        <strain evidence="1">CR</strain>
    </source>
</reference>
<protein>
    <submittedName>
        <fullName evidence="1">Uncharacterized protein</fullName>
    </submittedName>
</protein>
<dbReference type="KEGG" id="cbx:Cenrod_1393"/>
<organism evidence="1 2">
    <name type="scientific">Candidatus Symbiobacter mobilis CR</name>
    <dbReference type="NCBI Taxonomy" id="946483"/>
    <lineage>
        <taxon>Bacteria</taxon>
        <taxon>Pseudomonadati</taxon>
        <taxon>Pseudomonadota</taxon>
        <taxon>Betaproteobacteria</taxon>
        <taxon>Burkholderiales</taxon>
        <taxon>Comamonadaceae</taxon>
    </lineage>
</organism>
<dbReference type="EMBL" id="CP004885">
    <property type="protein sequence ID" value="AGX87480.1"/>
    <property type="molecule type" value="Genomic_DNA"/>
</dbReference>
<proteinExistence type="predicted"/>
<sequence length="53" mass="5776">MFCLSAHSKKNQAVHAKNSGNLAGHFCGSIGVPNTTWHTLSSHMSSHLSWHMT</sequence>
<dbReference type="Proteomes" id="UP000017184">
    <property type="component" value="Chromosome"/>
</dbReference>
<accession>U5N844</accession>
<dbReference type="STRING" id="946483.Cenrod_1393"/>
<evidence type="ECO:0000313" key="2">
    <source>
        <dbReference type="Proteomes" id="UP000017184"/>
    </source>
</evidence>
<dbReference type="AlphaFoldDB" id="U5N844"/>
<evidence type="ECO:0000313" key="1">
    <source>
        <dbReference type="EMBL" id="AGX87480.1"/>
    </source>
</evidence>
<name>U5N844_9BURK</name>
<dbReference type="HOGENOM" id="CLU_3059700_0_0_4"/>
<gene>
    <name evidence="1" type="ORF">Cenrod_1393</name>
</gene>
<keyword evidence="2" id="KW-1185">Reference proteome</keyword>